<keyword evidence="8" id="KW-0969">Cilium</keyword>
<keyword evidence="8" id="KW-0282">Flagellum</keyword>
<dbReference type="InterPro" id="IPR010930">
    <property type="entry name" value="Flg_bb/hook_C_dom"/>
</dbReference>
<comment type="subcellular location">
    <subcellularLocation>
        <location evidence="1 4">Bacterial flagellum basal body</location>
    </subcellularLocation>
</comment>
<keyword evidence="3 4" id="KW-0975">Bacterial flagellum</keyword>
<feature type="domain" description="Flagellar basal body rod protein N-terminal" evidence="5">
    <location>
        <begin position="7"/>
        <end position="37"/>
    </location>
</feature>
<keyword evidence="8" id="KW-0966">Cell projection</keyword>
<evidence type="ECO:0000313" key="8">
    <source>
        <dbReference type="EMBL" id="RXG85435.1"/>
    </source>
</evidence>
<dbReference type="Proteomes" id="UP000290174">
    <property type="component" value="Unassembled WGS sequence"/>
</dbReference>
<gene>
    <name evidence="8" type="ORF">EAS61_36210</name>
</gene>
<evidence type="ECO:0000256" key="3">
    <source>
        <dbReference type="ARBA" id="ARBA00023143"/>
    </source>
</evidence>
<dbReference type="GO" id="GO:0009425">
    <property type="term" value="C:bacterial-type flagellum basal body"/>
    <property type="evidence" value="ECO:0007669"/>
    <property type="project" value="UniProtKB-SubCell"/>
</dbReference>
<evidence type="ECO:0000259" key="6">
    <source>
        <dbReference type="Pfam" id="PF06429"/>
    </source>
</evidence>
<evidence type="ECO:0000259" key="5">
    <source>
        <dbReference type="Pfam" id="PF00460"/>
    </source>
</evidence>
<accession>A0A4Q0QA16</accession>
<dbReference type="RefSeq" id="WP_128932800.1">
    <property type="nucleotide sequence ID" value="NZ_CP022221.1"/>
</dbReference>
<dbReference type="InterPro" id="IPR001444">
    <property type="entry name" value="Flag_bb_rod_N"/>
</dbReference>
<dbReference type="AlphaFoldDB" id="A0A4Q0QA16"/>
<evidence type="ECO:0000256" key="4">
    <source>
        <dbReference type="RuleBase" id="RU362116"/>
    </source>
</evidence>
<feature type="domain" description="Flagellar basal-body/hook protein C-terminal" evidence="6">
    <location>
        <begin position="711"/>
        <end position="752"/>
    </location>
</feature>
<sequence>MGIFDAMNTSVGGLQAQSYALQNISGNIANSSTTGYKGIGTSFVDLIPDASVPSKQVAGGVTANAKATITTQGTISSSTVATNMAITGDGFFSIQKATGVVDNVPVFNGVTYYTRRGDFQLNANGNLVNGAGYYLMGTTVDPKTGNPTGNVATVLKFQNNFIPAQATTSIQYAANLPSVPNTAASSTAASGTLLAAGGLNPSDFAANPLIVGTPPPPYTNATISGAAATGNLRSAYTATTATGTVALLDSASAAATGGTSLDSTVSPHLNTSLLTNLSGKSLTVNGQTINFDATVSGASTVGSVTTIGLLSPTGAKISDILNAITLGAGGAPATATMNASGNIQITTSTTADVTIGGTAASLLGVSSVTRGGNVLSTPAITSGTQLGGTATPGGPEVLSTPFVVGNTIQVNGTAPANTITFVASGAVAPNQINITDDIATLLQRIDTLSGASGSSISNGVITLNTGIANPTLTVTSNNSSAFAALGFTSSISKNRGGGGTAGTGGVIGNDIATFTKESISGGAVTAYNAAGTPVNLQLRWAKTDSASLGTGHSDTWNLFYQTDPNATGTTVGWVNTGQAFTFAADGSLTSPSGSGITINNVSVSGQSLGSVAFNISQGGLTQYASTSGAVTINTITQNGYAAGQLRSVAVNNNGLVVGTFSNGQNLDLAQVSLSHFNGTNYLKALDGGAYAATEQSGPAIDGASGTISGSSLEGSNTDIADEFTKLIVTQQAYSANTKVITTANSMVQDLLNVLR</sequence>
<comment type="caution">
    <text evidence="8">The sequence shown here is derived from an EMBL/GenBank/DDBJ whole genome shotgun (WGS) entry which is preliminary data.</text>
</comment>
<dbReference type="GO" id="GO:0005829">
    <property type="term" value="C:cytosol"/>
    <property type="evidence" value="ECO:0007669"/>
    <property type="project" value="TreeGrafter"/>
</dbReference>
<dbReference type="InterPro" id="IPR020013">
    <property type="entry name" value="Flagellar_FlgE/F/G"/>
</dbReference>
<proteinExistence type="inferred from homology"/>
<evidence type="ECO:0000256" key="2">
    <source>
        <dbReference type="ARBA" id="ARBA00009677"/>
    </source>
</evidence>
<name>A0A4Q0QA16_9BRAD</name>
<feature type="domain" description="Flagellar hook protein FlgE/F/G-like D1" evidence="7">
    <location>
        <begin position="85"/>
        <end position="137"/>
    </location>
</feature>
<dbReference type="GO" id="GO:0009424">
    <property type="term" value="C:bacterial-type flagellum hook"/>
    <property type="evidence" value="ECO:0007669"/>
    <property type="project" value="TreeGrafter"/>
</dbReference>
<comment type="similarity">
    <text evidence="2 4">Belongs to the flagella basal body rod proteins family.</text>
</comment>
<dbReference type="GO" id="GO:0071978">
    <property type="term" value="P:bacterial-type flagellum-dependent swarming motility"/>
    <property type="evidence" value="ECO:0007669"/>
    <property type="project" value="TreeGrafter"/>
</dbReference>
<dbReference type="PANTHER" id="PTHR30435:SF1">
    <property type="entry name" value="FLAGELLAR HOOK PROTEIN FLGE"/>
    <property type="match status" value="1"/>
</dbReference>
<dbReference type="InterPro" id="IPR053967">
    <property type="entry name" value="LlgE_F_G-like_D1"/>
</dbReference>
<dbReference type="Pfam" id="PF00460">
    <property type="entry name" value="Flg_bb_rod"/>
    <property type="match status" value="1"/>
</dbReference>
<reference evidence="8 9" key="1">
    <citation type="submission" date="2018-11" db="EMBL/GenBank/DDBJ databases">
        <title>Bradyrhizobium sp. nov., isolated from effective nodules of peanut in China.</title>
        <authorList>
            <person name="Li Y."/>
        </authorList>
    </citation>
    <scope>NUCLEOTIDE SEQUENCE [LARGE SCALE GENOMIC DNA]</scope>
    <source>
        <strain evidence="8 9">CCBAU 51770</strain>
    </source>
</reference>
<dbReference type="PANTHER" id="PTHR30435">
    <property type="entry name" value="FLAGELLAR PROTEIN"/>
    <property type="match status" value="1"/>
</dbReference>
<dbReference type="EMBL" id="RKMK01000058">
    <property type="protein sequence ID" value="RXG85435.1"/>
    <property type="molecule type" value="Genomic_DNA"/>
</dbReference>
<protein>
    <recommendedName>
        <fullName evidence="4">Flagellar hook protein FlgE</fullName>
    </recommendedName>
</protein>
<organism evidence="8 9">
    <name type="scientific">Bradyrhizobium zhanjiangense</name>
    <dbReference type="NCBI Taxonomy" id="1325107"/>
    <lineage>
        <taxon>Bacteria</taxon>
        <taxon>Pseudomonadati</taxon>
        <taxon>Pseudomonadota</taxon>
        <taxon>Alphaproteobacteria</taxon>
        <taxon>Hyphomicrobiales</taxon>
        <taxon>Nitrobacteraceae</taxon>
        <taxon>Bradyrhizobium</taxon>
    </lineage>
</organism>
<evidence type="ECO:0000313" key="9">
    <source>
        <dbReference type="Proteomes" id="UP000290174"/>
    </source>
</evidence>
<dbReference type="Pfam" id="PF06429">
    <property type="entry name" value="Flg_bbr_C"/>
    <property type="match status" value="1"/>
</dbReference>
<dbReference type="NCBIfam" id="TIGR03506">
    <property type="entry name" value="FlgEFG_subfam"/>
    <property type="match status" value="2"/>
</dbReference>
<dbReference type="Pfam" id="PF22692">
    <property type="entry name" value="LlgE_F_G_D1"/>
    <property type="match status" value="1"/>
</dbReference>
<comment type="function">
    <text evidence="4">A flexible structure which links the flagellar filament to the drive apparatus in the basal body.</text>
</comment>
<dbReference type="SUPFAM" id="SSF117143">
    <property type="entry name" value="Flagellar hook protein flgE"/>
    <property type="match status" value="1"/>
</dbReference>
<evidence type="ECO:0000259" key="7">
    <source>
        <dbReference type="Pfam" id="PF22692"/>
    </source>
</evidence>
<evidence type="ECO:0000256" key="1">
    <source>
        <dbReference type="ARBA" id="ARBA00004117"/>
    </source>
</evidence>
<dbReference type="InterPro" id="IPR037925">
    <property type="entry name" value="FlgE/F/G-like"/>
</dbReference>